<sequence length="107" mass="12038">SHMRKVNSTKRGKASSLQTATQQDLDSHLTLLSLIEDDISERAEGDSSERGEPEIEDYESDKDNDYTLVKTTNVHQCYCKQVRGIDFKELPSDLLLHKCHADSVSNA</sequence>
<organism evidence="2 3">
    <name type="scientific">Characodon lateralis</name>
    <dbReference type="NCBI Taxonomy" id="208331"/>
    <lineage>
        <taxon>Eukaryota</taxon>
        <taxon>Metazoa</taxon>
        <taxon>Chordata</taxon>
        <taxon>Craniata</taxon>
        <taxon>Vertebrata</taxon>
        <taxon>Euteleostomi</taxon>
        <taxon>Actinopterygii</taxon>
        <taxon>Neopterygii</taxon>
        <taxon>Teleostei</taxon>
        <taxon>Neoteleostei</taxon>
        <taxon>Acanthomorphata</taxon>
        <taxon>Ovalentaria</taxon>
        <taxon>Atherinomorphae</taxon>
        <taxon>Cyprinodontiformes</taxon>
        <taxon>Goodeidae</taxon>
        <taxon>Characodon</taxon>
    </lineage>
</organism>
<feature type="region of interest" description="Disordered" evidence="1">
    <location>
        <begin position="37"/>
        <end position="63"/>
    </location>
</feature>
<keyword evidence="3" id="KW-1185">Reference proteome</keyword>
<evidence type="ECO:0000313" key="3">
    <source>
        <dbReference type="Proteomes" id="UP001352852"/>
    </source>
</evidence>
<evidence type="ECO:0000313" key="2">
    <source>
        <dbReference type="EMBL" id="MED6285221.1"/>
    </source>
</evidence>
<reference evidence="2 3" key="1">
    <citation type="submission" date="2021-06" db="EMBL/GenBank/DDBJ databases">
        <authorList>
            <person name="Palmer J.M."/>
        </authorList>
    </citation>
    <scope>NUCLEOTIDE SEQUENCE [LARGE SCALE GENOMIC DNA]</scope>
    <source>
        <strain evidence="2 3">CL_MEX2019</strain>
        <tissue evidence="2">Muscle</tissue>
    </source>
</reference>
<feature type="region of interest" description="Disordered" evidence="1">
    <location>
        <begin position="1"/>
        <end position="22"/>
    </location>
</feature>
<gene>
    <name evidence="2" type="ORF">CHARACLAT_027101</name>
</gene>
<evidence type="ECO:0000256" key="1">
    <source>
        <dbReference type="SAM" id="MobiDB-lite"/>
    </source>
</evidence>
<comment type="caution">
    <text evidence="2">The sequence shown here is derived from an EMBL/GenBank/DDBJ whole genome shotgun (WGS) entry which is preliminary data.</text>
</comment>
<accession>A0ABU7EDX4</accession>
<feature type="compositionally biased region" description="Basic residues" evidence="1">
    <location>
        <begin position="1"/>
        <end position="13"/>
    </location>
</feature>
<feature type="compositionally biased region" description="Basic and acidic residues" evidence="1">
    <location>
        <begin position="40"/>
        <end position="53"/>
    </location>
</feature>
<protein>
    <submittedName>
        <fullName evidence="2">Uncharacterized protein</fullName>
    </submittedName>
</protein>
<proteinExistence type="predicted"/>
<dbReference type="Proteomes" id="UP001352852">
    <property type="component" value="Unassembled WGS sequence"/>
</dbReference>
<dbReference type="EMBL" id="JAHUTJ010052551">
    <property type="protein sequence ID" value="MED6285221.1"/>
    <property type="molecule type" value="Genomic_DNA"/>
</dbReference>
<name>A0ABU7EDX4_9TELE</name>
<feature type="non-terminal residue" evidence="2">
    <location>
        <position position="1"/>
    </location>
</feature>